<dbReference type="Proteomes" id="UP000001476">
    <property type="component" value="Chromosome"/>
</dbReference>
<dbReference type="HOGENOM" id="CLU_2273160_0_0_9"/>
<reference evidence="1 2" key="1">
    <citation type="journal article" date="2009" name="Proc. Natl. Acad. Sci. U.S.A.">
        <title>Characterizing a model human gut microbiota composed of members of its two dominant bacterial phyla.</title>
        <authorList>
            <person name="Mahowald M.A."/>
            <person name="Rey F.E."/>
            <person name="Seedorf H."/>
            <person name="Turnbaugh P.J."/>
            <person name="Fulton R.S."/>
            <person name="Wollam A."/>
            <person name="Shah N."/>
            <person name="Wang C."/>
            <person name="Magrini V."/>
            <person name="Wilson R.K."/>
            <person name="Cantarel B.L."/>
            <person name="Coutinho P.M."/>
            <person name="Henrissat B."/>
            <person name="Crock L.W."/>
            <person name="Russell A."/>
            <person name="Verberkmoes N.C."/>
            <person name="Hettich R.L."/>
            <person name="Gordon J.I."/>
        </authorList>
    </citation>
    <scope>NUCLEOTIDE SEQUENCE [LARGE SCALE GENOMIC DNA]</scope>
    <source>
        <strain evidence="2">ATCC 27750 / DSM 3376 / VPI C15-48 / C15-B4</strain>
    </source>
</reference>
<proteinExistence type="predicted"/>
<sequence>MQILDHLLEKEGVTLDCVHTLGHFDLHQQTAQENLATCFSLFMYLPHLHELNLYNDNKLLVFPIKDLTETNPVYIFMNKDNAYVEGTDGLKNLLKNEVENYV</sequence>
<gene>
    <name evidence="1" type="ordered locus">EUBELI_00209</name>
</gene>
<name>C4Z255_LACE2</name>
<dbReference type="AlphaFoldDB" id="C4Z255"/>
<dbReference type="EMBL" id="CP001104">
    <property type="protein sequence ID" value="ACR71245.1"/>
    <property type="molecule type" value="Genomic_DNA"/>
</dbReference>
<accession>C4Z255</accession>
<protein>
    <submittedName>
        <fullName evidence="1">Uncharacterized protein</fullName>
    </submittedName>
</protein>
<organism evidence="1 2">
    <name type="scientific">Lachnospira eligens (strain ATCC 27750 / DSM 3376 / VPI C15-48 / C15-B4)</name>
    <name type="common">Eubacterium eligens</name>
    <dbReference type="NCBI Taxonomy" id="515620"/>
    <lineage>
        <taxon>Bacteria</taxon>
        <taxon>Bacillati</taxon>
        <taxon>Bacillota</taxon>
        <taxon>Clostridia</taxon>
        <taxon>Lachnospirales</taxon>
        <taxon>Lachnospiraceae</taxon>
        <taxon>Lachnospira</taxon>
    </lineage>
</organism>
<dbReference type="KEGG" id="eel:EUBELI_00209"/>
<evidence type="ECO:0000313" key="2">
    <source>
        <dbReference type="Proteomes" id="UP000001476"/>
    </source>
</evidence>
<keyword evidence="2" id="KW-1185">Reference proteome</keyword>
<evidence type="ECO:0000313" key="1">
    <source>
        <dbReference type="EMBL" id="ACR71245.1"/>
    </source>
</evidence>